<organism evidence="4 5">
    <name type="scientific">Duganella zoogloeoides</name>
    <dbReference type="NCBI Taxonomy" id="75659"/>
    <lineage>
        <taxon>Bacteria</taxon>
        <taxon>Pseudomonadati</taxon>
        <taxon>Pseudomonadota</taxon>
        <taxon>Betaproteobacteria</taxon>
        <taxon>Burkholderiales</taxon>
        <taxon>Oxalobacteraceae</taxon>
        <taxon>Telluria group</taxon>
        <taxon>Duganella</taxon>
    </lineage>
</organism>
<dbReference type="SUPFAM" id="SSF111369">
    <property type="entry name" value="HlyD-like secretion proteins"/>
    <property type="match status" value="1"/>
</dbReference>
<protein>
    <submittedName>
        <fullName evidence="4">Efflux RND transporter periplasmic adaptor subunit</fullName>
    </submittedName>
</protein>
<keyword evidence="5" id="KW-1185">Reference proteome</keyword>
<dbReference type="PROSITE" id="PS51257">
    <property type="entry name" value="PROKAR_LIPOPROTEIN"/>
    <property type="match status" value="1"/>
</dbReference>
<dbReference type="PANTHER" id="PTHR30469">
    <property type="entry name" value="MULTIDRUG RESISTANCE PROTEIN MDTA"/>
    <property type="match status" value="1"/>
</dbReference>
<dbReference type="GeneID" id="43166504"/>
<evidence type="ECO:0000313" key="5">
    <source>
        <dbReference type="Proteomes" id="UP001326110"/>
    </source>
</evidence>
<gene>
    <name evidence="4" type="ORF">SR858_16505</name>
</gene>
<accession>A0ABZ0XSW6</accession>
<dbReference type="RefSeq" id="WP_051120251.1">
    <property type="nucleotide sequence ID" value="NZ_CP140152.1"/>
</dbReference>
<evidence type="ECO:0000313" key="4">
    <source>
        <dbReference type="EMBL" id="WQH02676.1"/>
    </source>
</evidence>
<feature type="coiled-coil region" evidence="2">
    <location>
        <begin position="145"/>
        <end position="172"/>
    </location>
</feature>
<feature type="region of interest" description="Disordered" evidence="3">
    <location>
        <begin position="396"/>
        <end position="426"/>
    </location>
</feature>
<comment type="similarity">
    <text evidence="1">Belongs to the membrane fusion protein (MFP) (TC 8.A.1) family.</text>
</comment>
<dbReference type="NCBIfam" id="TIGR01730">
    <property type="entry name" value="RND_mfp"/>
    <property type="match status" value="1"/>
</dbReference>
<dbReference type="InterPro" id="IPR006143">
    <property type="entry name" value="RND_pump_MFP"/>
</dbReference>
<dbReference type="Gene3D" id="2.40.50.100">
    <property type="match status" value="1"/>
</dbReference>
<reference evidence="4 5" key="1">
    <citation type="submission" date="2023-11" db="EMBL/GenBank/DDBJ databases">
        <title>MicrobeMod: A computational toolkit for identifying prokaryotic methylation and restriction-modification with nanopore sequencing.</title>
        <authorList>
            <person name="Crits-Christoph A."/>
            <person name="Kang S.C."/>
            <person name="Lee H."/>
            <person name="Ostrov N."/>
        </authorList>
    </citation>
    <scope>NUCLEOTIDE SEQUENCE [LARGE SCALE GENOMIC DNA]</scope>
    <source>
        <strain evidence="4 5">ATCC 25935</strain>
    </source>
</reference>
<proteinExistence type="inferred from homology"/>
<sequence length="426" mass="43463">MPRRLVASTALSAAFLAVCLPVLLLAGCGKPPPSDPRTEAPLVRTTMLTEAARGARAFTGTVAARVQSEPGFRVAGKVLERLVDTGQQVKRGQVLMRIDPIDLKLAATAQLEAVAAARARAQQTAQDEARYRDLRGTGAISAAAYDQVAAAADAATAQLKAAEAQAEVARNASRYAELVADADGIVMDTLAEPGQVVAAGQPVLRLARAGSREAVIALPETLRPRLGSTGLATLFGQSAQAVPARLRQLSDTADRATRTYEARYVLEGALAAAPLGATVTIELADAASATATPTAAAYTTADAKSATPADARADTQTVRAWSVPMGALHDAGKGPGVWLIQGQPAKVTWRPVAVQRLGDDVAFVTGPFKSGERIVALGAHLLREGETVRLAAEPAPARAAAAAATPAATAGAPASAAAATTTGASQ</sequence>
<evidence type="ECO:0000256" key="3">
    <source>
        <dbReference type="SAM" id="MobiDB-lite"/>
    </source>
</evidence>
<dbReference type="Gene3D" id="2.40.420.20">
    <property type="match status" value="1"/>
</dbReference>
<dbReference type="EMBL" id="CP140152">
    <property type="protein sequence ID" value="WQH02676.1"/>
    <property type="molecule type" value="Genomic_DNA"/>
</dbReference>
<dbReference type="Proteomes" id="UP001326110">
    <property type="component" value="Chromosome"/>
</dbReference>
<evidence type="ECO:0000256" key="1">
    <source>
        <dbReference type="ARBA" id="ARBA00009477"/>
    </source>
</evidence>
<dbReference type="PANTHER" id="PTHR30469:SF18">
    <property type="entry name" value="RESISTANCE-NODULATION-CELL DIVISION (RND) EFFLUX MEMBRANE FUSION PROTEIN-RELATED"/>
    <property type="match status" value="1"/>
</dbReference>
<evidence type="ECO:0000256" key="2">
    <source>
        <dbReference type="SAM" id="Coils"/>
    </source>
</evidence>
<keyword evidence="2" id="KW-0175">Coiled coil</keyword>
<name>A0ABZ0XSW6_9BURK</name>
<dbReference type="Gene3D" id="2.40.30.170">
    <property type="match status" value="1"/>
</dbReference>
<dbReference type="Gene3D" id="1.10.287.470">
    <property type="entry name" value="Helix hairpin bin"/>
    <property type="match status" value="1"/>
</dbReference>